<evidence type="ECO:0000256" key="2">
    <source>
        <dbReference type="ARBA" id="ARBA00022448"/>
    </source>
</evidence>
<keyword evidence="4 7" id="KW-0812">Transmembrane</keyword>
<evidence type="ECO:0000256" key="3">
    <source>
        <dbReference type="ARBA" id="ARBA00022475"/>
    </source>
</evidence>
<evidence type="ECO:0000256" key="6">
    <source>
        <dbReference type="ARBA" id="ARBA00023136"/>
    </source>
</evidence>
<organism evidence="9 10">
    <name type="scientific">Thermococcus eurythermalis</name>
    <dbReference type="NCBI Taxonomy" id="1505907"/>
    <lineage>
        <taxon>Archaea</taxon>
        <taxon>Methanobacteriati</taxon>
        <taxon>Methanobacteriota</taxon>
        <taxon>Thermococci</taxon>
        <taxon>Thermococcales</taxon>
        <taxon>Thermococcaceae</taxon>
        <taxon>Thermococcus</taxon>
    </lineage>
</organism>
<feature type="transmembrane region" description="Helical" evidence="7">
    <location>
        <begin position="275"/>
        <end position="291"/>
    </location>
</feature>
<feature type="transmembrane region" description="Helical" evidence="7">
    <location>
        <begin position="311"/>
        <end position="332"/>
    </location>
</feature>
<feature type="transmembrane region" description="Helical" evidence="7">
    <location>
        <begin position="113"/>
        <end position="139"/>
    </location>
</feature>
<feature type="transmembrane region" description="Helical" evidence="7">
    <location>
        <begin position="12"/>
        <end position="30"/>
    </location>
</feature>
<evidence type="ECO:0000256" key="1">
    <source>
        <dbReference type="ARBA" id="ARBA00004651"/>
    </source>
</evidence>
<dbReference type="RefSeq" id="WP_050002295.1">
    <property type="nucleotide sequence ID" value="NZ_CP008887.1"/>
</dbReference>
<dbReference type="PROSITE" id="PS50928">
    <property type="entry name" value="ABC_TM1"/>
    <property type="match status" value="1"/>
</dbReference>
<dbReference type="STRING" id="1505907.TEU_02575"/>
<dbReference type="InterPro" id="IPR035906">
    <property type="entry name" value="MetI-like_sf"/>
</dbReference>
<name>A0A097QS55_9EURY</name>
<dbReference type="Pfam" id="PF00528">
    <property type="entry name" value="BPD_transp_1"/>
    <property type="match status" value="1"/>
</dbReference>
<feature type="transmembrane region" description="Helical" evidence="7">
    <location>
        <begin position="151"/>
        <end position="173"/>
    </location>
</feature>
<keyword evidence="5 7" id="KW-1133">Transmembrane helix</keyword>
<protein>
    <submittedName>
        <fullName evidence="9">Peptide ABC transporter permease</fullName>
    </submittedName>
</protein>
<keyword evidence="10" id="KW-1185">Reference proteome</keyword>
<dbReference type="OrthoDB" id="44105at2157"/>
<dbReference type="SUPFAM" id="SSF161098">
    <property type="entry name" value="MetI-like"/>
    <property type="match status" value="1"/>
</dbReference>
<evidence type="ECO:0000313" key="10">
    <source>
        <dbReference type="Proteomes" id="UP000029980"/>
    </source>
</evidence>
<sequence length="344" mass="38236">MKLPFKSIARLVAIYLCVLLVIVLVAGAAANKRTWNYVYDAVESFRIFNPEFYSELERNATREGISVEEYYYRILTKSAGVRTHNLFVMGIDLLKKSFKYLSTQNDYDLGRSIGVSILVLAVSMLAIMLGGYIIGRLAVKRKRLSTVVDNLALFFAGLPSWWVGAVLVSVFAVKLDLLPISGITTVPPKTGFALVLDVLKHLVLPVGAIFLIHVWEFASVVAHASREELGKPYILAEVAKGIPEGVIFRKHVLRNISILLASFSVQKFMEMTTDYLIVDAFFGLGGLGVLLRNSFVRTVVVPQGVVMRFNYHLFFVVLLSIATIGFLMSLLLELVKGILDPRVS</sequence>
<reference evidence="9 10" key="1">
    <citation type="journal article" date="2015" name="Int. J. Syst. Evol. Microbiol.">
        <title>Thermococcus eurythermalis sp. nov., a conditional piezophilic hyperthermophilic archaeon with a wide temperature range isolated from an oil-immersed chimney in the Guaymas Basin.</title>
        <authorList>
            <person name="Zhao W."/>
            <person name="Zeng X."/>
            <person name="Xiao X."/>
        </authorList>
    </citation>
    <scope>NUCLEOTIDE SEQUENCE [LARGE SCALE GENOMIC DNA]</scope>
    <source>
        <strain evidence="9 10">A501</strain>
    </source>
</reference>
<dbReference type="PANTHER" id="PTHR30465">
    <property type="entry name" value="INNER MEMBRANE ABC TRANSPORTER"/>
    <property type="match status" value="1"/>
</dbReference>
<dbReference type="GO" id="GO:0055085">
    <property type="term" value="P:transmembrane transport"/>
    <property type="evidence" value="ECO:0007669"/>
    <property type="project" value="InterPro"/>
</dbReference>
<dbReference type="Gene3D" id="1.10.3720.10">
    <property type="entry name" value="MetI-like"/>
    <property type="match status" value="1"/>
</dbReference>
<dbReference type="AlphaFoldDB" id="A0A097QS55"/>
<keyword evidence="2 7" id="KW-0813">Transport</keyword>
<dbReference type="CDD" id="cd06261">
    <property type="entry name" value="TM_PBP2"/>
    <property type="match status" value="1"/>
</dbReference>
<evidence type="ECO:0000256" key="7">
    <source>
        <dbReference type="RuleBase" id="RU363032"/>
    </source>
</evidence>
<dbReference type="GO" id="GO:0005886">
    <property type="term" value="C:plasma membrane"/>
    <property type="evidence" value="ECO:0007669"/>
    <property type="project" value="UniProtKB-SubCell"/>
</dbReference>
<comment type="similarity">
    <text evidence="7">Belongs to the binding-protein-dependent transport system permease family.</text>
</comment>
<comment type="subcellular location">
    <subcellularLocation>
        <location evidence="1 7">Cell membrane</location>
        <topology evidence="1 7">Multi-pass membrane protein</topology>
    </subcellularLocation>
</comment>
<feature type="domain" description="ABC transmembrane type-1" evidence="8">
    <location>
        <begin position="109"/>
        <end position="336"/>
    </location>
</feature>
<dbReference type="Proteomes" id="UP000029980">
    <property type="component" value="Chromosome"/>
</dbReference>
<dbReference type="HOGENOM" id="CLU_843637_0_0_2"/>
<dbReference type="KEGG" id="teu:TEU_02575"/>
<dbReference type="EMBL" id="CP008887">
    <property type="protein sequence ID" value="AIU69315.1"/>
    <property type="molecule type" value="Genomic_DNA"/>
</dbReference>
<evidence type="ECO:0000313" key="9">
    <source>
        <dbReference type="EMBL" id="AIU69315.1"/>
    </source>
</evidence>
<dbReference type="PANTHER" id="PTHR30465:SF0">
    <property type="entry name" value="OLIGOPEPTIDE TRANSPORT SYSTEM PERMEASE PROTEIN APPB"/>
    <property type="match status" value="1"/>
</dbReference>
<gene>
    <name evidence="9" type="ORF">TEU_02575</name>
</gene>
<proteinExistence type="inferred from homology"/>
<keyword evidence="3" id="KW-1003">Cell membrane</keyword>
<evidence type="ECO:0000256" key="4">
    <source>
        <dbReference type="ARBA" id="ARBA00022692"/>
    </source>
</evidence>
<evidence type="ECO:0000256" key="5">
    <source>
        <dbReference type="ARBA" id="ARBA00022989"/>
    </source>
</evidence>
<evidence type="ECO:0000259" key="8">
    <source>
        <dbReference type="PROSITE" id="PS50928"/>
    </source>
</evidence>
<accession>A0A097QS55</accession>
<dbReference type="GeneID" id="25152318"/>
<dbReference type="InterPro" id="IPR000515">
    <property type="entry name" value="MetI-like"/>
</dbReference>
<keyword evidence="6 7" id="KW-0472">Membrane</keyword>